<keyword evidence="2" id="KW-1185">Reference proteome</keyword>
<dbReference type="EMBL" id="JAGKQM010000014">
    <property type="protein sequence ID" value="KAH0885382.1"/>
    <property type="molecule type" value="Genomic_DNA"/>
</dbReference>
<accession>A0ABQ7ZZ98</accession>
<evidence type="ECO:0000313" key="2">
    <source>
        <dbReference type="Proteomes" id="UP000824890"/>
    </source>
</evidence>
<protein>
    <submittedName>
        <fullName evidence="1">Uncharacterized protein</fullName>
    </submittedName>
</protein>
<feature type="non-terminal residue" evidence="1">
    <location>
        <position position="1"/>
    </location>
</feature>
<gene>
    <name evidence="1" type="ORF">HID58_061478</name>
</gene>
<comment type="caution">
    <text evidence="1">The sequence shown here is derived from an EMBL/GenBank/DDBJ whole genome shotgun (WGS) entry which is preliminary data.</text>
</comment>
<reference evidence="1 2" key="1">
    <citation type="submission" date="2021-05" db="EMBL/GenBank/DDBJ databases">
        <title>Genome Assembly of Synthetic Allotetraploid Brassica napus Reveals Homoeologous Exchanges between Subgenomes.</title>
        <authorList>
            <person name="Davis J.T."/>
        </authorList>
    </citation>
    <scope>NUCLEOTIDE SEQUENCE [LARGE SCALE GENOMIC DNA]</scope>
    <source>
        <strain evidence="2">cv. Da-Ae</strain>
        <tissue evidence="1">Seedling</tissue>
    </source>
</reference>
<sequence>YLVVEEDIYSALLFRINLNLNLLTSASRHGDLIASVVVGSEIWSCFSVGGDANVNKGGELMGLLLDEKNLDVASCSENSLSENERSMKRTRTAKTANMKKSIKNTEEAYIAKSSLLNSKQKQDDDKAHVKLATLLRVWAKLEKIRKMKLVKPSDIQRTVDMLFPENQEFGFLDMIHCVTDQVMEKAGKYDPSGYFLIELVRIKNHGDFYSSTMFCDLELNILR</sequence>
<evidence type="ECO:0000313" key="1">
    <source>
        <dbReference type="EMBL" id="KAH0885382.1"/>
    </source>
</evidence>
<organism evidence="1 2">
    <name type="scientific">Brassica napus</name>
    <name type="common">Rape</name>
    <dbReference type="NCBI Taxonomy" id="3708"/>
    <lineage>
        <taxon>Eukaryota</taxon>
        <taxon>Viridiplantae</taxon>
        <taxon>Streptophyta</taxon>
        <taxon>Embryophyta</taxon>
        <taxon>Tracheophyta</taxon>
        <taxon>Spermatophyta</taxon>
        <taxon>Magnoliopsida</taxon>
        <taxon>eudicotyledons</taxon>
        <taxon>Gunneridae</taxon>
        <taxon>Pentapetalae</taxon>
        <taxon>rosids</taxon>
        <taxon>malvids</taxon>
        <taxon>Brassicales</taxon>
        <taxon>Brassicaceae</taxon>
        <taxon>Brassiceae</taxon>
        <taxon>Brassica</taxon>
    </lineage>
</organism>
<proteinExistence type="predicted"/>
<dbReference type="Proteomes" id="UP000824890">
    <property type="component" value="Unassembled WGS sequence"/>
</dbReference>
<name>A0ABQ7ZZ98_BRANA</name>